<dbReference type="OrthoDB" id="5427664at2759"/>
<dbReference type="EMBL" id="LGSR01000020">
    <property type="protein sequence ID" value="KOS18753.1"/>
    <property type="molecule type" value="Genomic_DNA"/>
</dbReference>
<proteinExistence type="predicted"/>
<sequence>MNGQEREHLGKVFEKGRPPQEQMSYYHWKILLDLAWYSASTQLAGFFFLHHYFADRPVQRTFRILSVGVFVALLIAASLPRMDSQLREWDPVLVFWENILTPRGLGGFLFERNRPDHWVSFEMTLLSTSLLAWHFIIRSVELSCGAPNGPTARLRRFVSRLASRILSSLWQERGGCLADWWNQAFVRPLIAVFLVVRLYCDLYQSAAVKVLVTVLITLRGSISLYETRFNNALSPAEDDIWAFGQISAVMASAIPIFAAILSTELRVDGRRLAACERGLKQLAATA</sequence>
<evidence type="ECO:0000256" key="1">
    <source>
        <dbReference type="SAM" id="Phobius"/>
    </source>
</evidence>
<accession>A0A0N0RT98</accession>
<feature type="transmembrane region" description="Helical" evidence="1">
    <location>
        <begin position="240"/>
        <end position="261"/>
    </location>
</feature>
<name>A0A0N0RT98_ESCWE</name>
<keyword evidence="1" id="KW-0472">Membrane</keyword>
<gene>
    <name evidence="2" type="ORF">ESCO_000035</name>
</gene>
<dbReference type="STRING" id="150374.A0A0N0RT98"/>
<evidence type="ECO:0000313" key="3">
    <source>
        <dbReference type="Proteomes" id="UP000053831"/>
    </source>
</evidence>
<feature type="transmembrane region" description="Helical" evidence="1">
    <location>
        <begin position="61"/>
        <end position="79"/>
    </location>
</feature>
<feature type="transmembrane region" description="Helical" evidence="1">
    <location>
        <begin position="34"/>
        <end position="54"/>
    </location>
</feature>
<dbReference type="AlphaFoldDB" id="A0A0N0RT98"/>
<evidence type="ECO:0000313" key="2">
    <source>
        <dbReference type="EMBL" id="KOS18753.1"/>
    </source>
</evidence>
<feature type="transmembrane region" description="Helical" evidence="1">
    <location>
        <begin position="206"/>
        <end position="225"/>
    </location>
</feature>
<reference evidence="2 3" key="1">
    <citation type="submission" date="2015-07" db="EMBL/GenBank/DDBJ databases">
        <title>The genome of the fungus Escovopsis weberi, a specialized disease agent of ant agriculture.</title>
        <authorList>
            <person name="de Man T.J."/>
            <person name="Stajich J.E."/>
            <person name="Kubicek C.P."/>
            <person name="Chenthamara K."/>
            <person name="Atanasova L."/>
            <person name="Druzhinina I.S."/>
            <person name="Birnbaum S."/>
            <person name="Barribeau S.M."/>
            <person name="Teiling C."/>
            <person name="Suen G."/>
            <person name="Currie C."/>
            <person name="Gerardo N.M."/>
        </authorList>
    </citation>
    <scope>NUCLEOTIDE SEQUENCE [LARGE SCALE GENOMIC DNA]</scope>
</reference>
<keyword evidence="1" id="KW-1133">Transmembrane helix</keyword>
<organism evidence="2 3">
    <name type="scientific">Escovopsis weberi</name>
    <dbReference type="NCBI Taxonomy" id="150374"/>
    <lineage>
        <taxon>Eukaryota</taxon>
        <taxon>Fungi</taxon>
        <taxon>Dikarya</taxon>
        <taxon>Ascomycota</taxon>
        <taxon>Pezizomycotina</taxon>
        <taxon>Sordariomycetes</taxon>
        <taxon>Hypocreomycetidae</taxon>
        <taxon>Hypocreales</taxon>
        <taxon>Hypocreaceae</taxon>
        <taxon>Escovopsis</taxon>
    </lineage>
</organism>
<comment type="caution">
    <text evidence="2">The sequence shown here is derived from an EMBL/GenBank/DDBJ whole genome shotgun (WGS) entry which is preliminary data.</text>
</comment>
<dbReference type="Proteomes" id="UP000053831">
    <property type="component" value="Unassembled WGS sequence"/>
</dbReference>
<keyword evidence="3" id="KW-1185">Reference proteome</keyword>
<protein>
    <submittedName>
        <fullName evidence="2">Uncharacterized protein</fullName>
    </submittedName>
</protein>
<keyword evidence="1" id="KW-0812">Transmembrane</keyword>